<dbReference type="PROSITE" id="PS00409">
    <property type="entry name" value="PROKAR_NTER_METHYL"/>
    <property type="match status" value="1"/>
</dbReference>
<feature type="transmembrane region" description="Helical" evidence="1">
    <location>
        <begin position="12"/>
        <end position="30"/>
    </location>
</feature>
<sequence length="133" mass="14593">MKKAQGFTLVELLVVIAIIGILAGIAYPTYKSYTLHANRSDAKNELQKAQLVQSSWHILNPDYSMVSADVGLPDNHNYYTFTIISAGSTTYAMKAVAKAGTMQANDKAECTTLVINQDNAHYDASDTNNDQCW</sequence>
<dbReference type="Pfam" id="PF07963">
    <property type="entry name" value="N_methyl"/>
    <property type="match status" value="1"/>
</dbReference>
<reference evidence="2 3" key="1">
    <citation type="submission" date="2007-01" db="EMBL/GenBank/DDBJ databases">
        <title>Complete sequence of Psychromonas ingrahamii 37.</title>
        <authorList>
            <consortium name="US DOE Joint Genome Institute"/>
            <person name="Copeland A."/>
            <person name="Lucas S."/>
            <person name="Lapidus A."/>
            <person name="Barry K."/>
            <person name="Detter J.C."/>
            <person name="Glavina del Rio T."/>
            <person name="Hammon N."/>
            <person name="Israni S."/>
            <person name="Dalin E."/>
            <person name="Tice H."/>
            <person name="Pitluck S."/>
            <person name="Thompson L.S."/>
            <person name="Brettin T."/>
            <person name="Bruce D."/>
            <person name="Han C."/>
            <person name="Tapia R."/>
            <person name="Schmutz J."/>
            <person name="Larimer F."/>
            <person name="Land M."/>
            <person name="Hauser L."/>
            <person name="Kyrpides N."/>
            <person name="Ivanova N."/>
            <person name="Staley J."/>
            <person name="Richardson P."/>
        </authorList>
    </citation>
    <scope>NUCLEOTIDE SEQUENCE [LARGE SCALE GENOMIC DNA]</scope>
    <source>
        <strain evidence="2 3">37</strain>
    </source>
</reference>
<dbReference type="InterPro" id="IPR031982">
    <property type="entry name" value="PilE-like"/>
</dbReference>
<keyword evidence="1" id="KW-0812">Transmembrane</keyword>
<dbReference type="eggNOG" id="COG4968">
    <property type="taxonomic scope" value="Bacteria"/>
</dbReference>
<dbReference type="AlphaFoldDB" id="A1SRP5"/>
<dbReference type="GO" id="GO:0043683">
    <property type="term" value="P:type IV pilus assembly"/>
    <property type="evidence" value="ECO:0007669"/>
    <property type="project" value="InterPro"/>
</dbReference>
<dbReference type="InterPro" id="IPR012902">
    <property type="entry name" value="N_methyl_site"/>
</dbReference>
<keyword evidence="1" id="KW-0472">Membrane</keyword>
<dbReference type="HOGENOM" id="CLU_091705_6_3_6"/>
<dbReference type="OrthoDB" id="6215173at2"/>
<dbReference type="EMBL" id="CP000510">
    <property type="protein sequence ID" value="ABM02160.1"/>
    <property type="molecule type" value="Genomic_DNA"/>
</dbReference>
<gene>
    <name evidence="2" type="ordered locus">Ping_0294</name>
</gene>
<evidence type="ECO:0000256" key="1">
    <source>
        <dbReference type="SAM" id="Phobius"/>
    </source>
</evidence>
<dbReference type="PANTHER" id="PTHR30093:SF47">
    <property type="entry name" value="TYPE IV PILUS NON-CORE MINOR PILIN PILE"/>
    <property type="match status" value="1"/>
</dbReference>
<evidence type="ECO:0000313" key="3">
    <source>
        <dbReference type="Proteomes" id="UP000000639"/>
    </source>
</evidence>
<dbReference type="SUPFAM" id="SSF54523">
    <property type="entry name" value="Pili subunits"/>
    <property type="match status" value="1"/>
</dbReference>
<dbReference type="Proteomes" id="UP000000639">
    <property type="component" value="Chromosome"/>
</dbReference>
<proteinExistence type="predicted"/>
<dbReference type="InterPro" id="IPR045584">
    <property type="entry name" value="Pilin-like"/>
</dbReference>
<dbReference type="KEGG" id="pin:Ping_0294"/>
<keyword evidence="3" id="KW-1185">Reference proteome</keyword>
<protein>
    <submittedName>
        <fullName evidence="2">Pilus assembly protein</fullName>
    </submittedName>
</protein>
<dbReference type="NCBIfam" id="TIGR02532">
    <property type="entry name" value="IV_pilin_GFxxxE"/>
    <property type="match status" value="1"/>
</dbReference>
<dbReference type="STRING" id="357804.Ping_0294"/>
<dbReference type="RefSeq" id="WP_011768719.1">
    <property type="nucleotide sequence ID" value="NC_008709.1"/>
</dbReference>
<accession>A1SRP5</accession>
<keyword evidence="1" id="KW-1133">Transmembrane helix</keyword>
<name>A1SRP5_PSYIN</name>
<dbReference type="PANTHER" id="PTHR30093">
    <property type="entry name" value="GENERAL SECRETION PATHWAY PROTEIN G"/>
    <property type="match status" value="1"/>
</dbReference>
<dbReference type="Pfam" id="PF16732">
    <property type="entry name" value="ComP_DUS"/>
    <property type="match status" value="1"/>
</dbReference>
<organism evidence="2 3">
    <name type="scientific">Psychromonas ingrahamii (strain DSM 17664 / CCUG 51855 / 37)</name>
    <dbReference type="NCBI Taxonomy" id="357804"/>
    <lineage>
        <taxon>Bacteria</taxon>
        <taxon>Pseudomonadati</taxon>
        <taxon>Pseudomonadota</taxon>
        <taxon>Gammaproteobacteria</taxon>
        <taxon>Alteromonadales</taxon>
        <taxon>Psychromonadaceae</taxon>
        <taxon>Psychromonas</taxon>
    </lineage>
</organism>
<evidence type="ECO:0000313" key="2">
    <source>
        <dbReference type="EMBL" id="ABM02160.1"/>
    </source>
</evidence>
<dbReference type="Gene3D" id="3.30.700.10">
    <property type="entry name" value="Glycoprotein, Type 4 Pilin"/>
    <property type="match status" value="1"/>
</dbReference>